<gene>
    <name evidence="2" type="ORF">TNCT_27771</name>
</gene>
<proteinExistence type="predicted"/>
<sequence length="134" mass="14860">MFREGPLPDVASERLRSKKHIFGIHLTRPSEKCTDRVDLCGNIGITGEKRRKKKRYFEGTRGAPFEARAPKIESRAGLDRNLPWVRIRGETGAGSAVTSGPLDTGPPYRRGPLGRWSPNEDWSCSTQIALSNGV</sequence>
<dbReference type="Proteomes" id="UP000887116">
    <property type="component" value="Unassembled WGS sequence"/>
</dbReference>
<protein>
    <submittedName>
        <fullName evidence="2">Uncharacterized protein</fullName>
    </submittedName>
</protein>
<accession>A0A8X6HSP6</accession>
<keyword evidence="3" id="KW-1185">Reference proteome</keyword>
<evidence type="ECO:0000256" key="1">
    <source>
        <dbReference type="SAM" id="MobiDB-lite"/>
    </source>
</evidence>
<comment type="caution">
    <text evidence="2">The sequence shown here is derived from an EMBL/GenBank/DDBJ whole genome shotgun (WGS) entry which is preliminary data.</text>
</comment>
<feature type="region of interest" description="Disordered" evidence="1">
    <location>
        <begin position="92"/>
        <end position="120"/>
    </location>
</feature>
<reference evidence="2" key="1">
    <citation type="submission" date="2020-07" db="EMBL/GenBank/DDBJ databases">
        <title>Multicomponent nature underlies the extraordinary mechanical properties of spider dragline silk.</title>
        <authorList>
            <person name="Kono N."/>
            <person name="Nakamura H."/>
            <person name="Mori M."/>
            <person name="Yoshida Y."/>
            <person name="Ohtoshi R."/>
            <person name="Malay A.D."/>
            <person name="Moran D.A.P."/>
            <person name="Tomita M."/>
            <person name="Numata K."/>
            <person name="Arakawa K."/>
        </authorList>
    </citation>
    <scope>NUCLEOTIDE SEQUENCE</scope>
</reference>
<name>A0A8X6HSP6_TRICU</name>
<dbReference type="EMBL" id="BMAO01012302">
    <property type="protein sequence ID" value="GFQ80507.1"/>
    <property type="molecule type" value="Genomic_DNA"/>
</dbReference>
<dbReference type="AlphaFoldDB" id="A0A8X6HSP6"/>
<organism evidence="2 3">
    <name type="scientific">Trichonephila clavata</name>
    <name type="common">Joro spider</name>
    <name type="synonym">Nephila clavata</name>
    <dbReference type="NCBI Taxonomy" id="2740835"/>
    <lineage>
        <taxon>Eukaryota</taxon>
        <taxon>Metazoa</taxon>
        <taxon>Ecdysozoa</taxon>
        <taxon>Arthropoda</taxon>
        <taxon>Chelicerata</taxon>
        <taxon>Arachnida</taxon>
        <taxon>Araneae</taxon>
        <taxon>Araneomorphae</taxon>
        <taxon>Entelegynae</taxon>
        <taxon>Araneoidea</taxon>
        <taxon>Nephilidae</taxon>
        <taxon>Trichonephila</taxon>
    </lineage>
</organism>
<evidence type="ECO:0000313" key="2">
    <source>
        <dbReference type="EMBL" id="GFQ80507.1"/>
    </source>
</evidence>
<evidence type="ECO:0000313" key="3">
    <source>
        <dbReference type="Proteomes" id="UP000887116"/>
    </source>
</evidence>